<reference evidence="2" key="1">
    <citation type="journal article" date="2021" name="New Phytol.">
        <title>Evolutionary innovations through gain and loss of genes in the ectomycorrhizal Boletales.</title>
        <authorList>
            <person name="Wu G."/>
            <person name="Miyauchi S."/>
            <person name="Morin E."/>
            <person name="Kuo A."/>
            <person name="Drula E."/>
            <person name="Varga T."/>
            <person name="Kohler A."/>
            <person name="Feng B."/>
            <person name="Cao Y."/>
            <person name="Lipzen A."/>
            <person name="Daum C."/>
            <person name="Hundley H."/>
            <person name="Pangilinan J."/>
            <person name="Johnson J."/>
            <person name="Barry K."/>
            <person name="LaButti K."/>
            <person name="Ng V."/>
            <person name="Ahrendt S."/>
            <person name="Min B."/>
            <person name="Choi I.G."/>
            <person name="Park H."/>
            <person name="Plett J.M."/>
            <person name="Magnuson J."/>
            <person name="Spatafora J.W."/>
            <person name="Nagy L.G."/>
            <person name="Henrissat B."/>
            <person name="Grigoriev I.V."/>
            <person name="Yang Z.L."/>
            <person name="Xu J."/>
            <person name="Martin F.M."/>
        </authorList>
    </citation>
    <scope>NUCLEOTIDE SEQUENCE</scope>
    <source>
        <strain evidence="2">KKN 215</strain>
    </source>
</reference>
<dbReference type="OrthoDB" id="309640at2759"/>
<dbReference type="AlphaFoldDB" id="A0A8K0UU04"/>
<dbReference type="InterPro" id="IPR035959">
    <property type="entry name" value="RutC-like_sf"/>
</dbReference>
<dbReference type="Pfam" id="PF01042">
    <property type="entry name" value="Ribonuc_L-PSP"/>
    <property type="match status" value="1"/>
</dbReference>
<accession>A0A8K0UU04</accession>
<evidence type="ECO:0000313" key="3">
    <source>
        <dbReference type="Proteomes" id="UP000813824"/>
    </source>
</evidence>
<dbReference type="PANTHER" id="PTHR11803:SF58">
    <property type="entry name" value="PROTEIN HMF1-RELATED"/>
    <property type="match status" value="1"/>
</dbReference>
<dbReference type="GO" id="GO:0005829">
    <property type="term" value="C:cytosol"/>
    <property type="evidence" value="ECO:0007669"/>
    <property type="project" value="TreeGrafter"/>
</dbReference>
<evidence type="ECO:0000256" key="1">
    <source>
        <dbReference type="ARBA" id="ARBA00010552"/>
    </source>
</evidence>
<dbReference type="PANTHER" id="PTHR11803">
    <property type="entry name" value="2-IMINOBUTANOATE/2-IMINOPROPANOATE DEAMINASE RIDA"/>
    <property type="match status" value="1"/>
</dbReference>
<sequence>MVKQTIISPDAIPCLPVFAHACISDGKVYVSGSIGCDRNHKVVPGGVKAQTLVALDNIHTILRASNSDLEHVVKMNVYMAHLQRDFADMNEAYLQVFPQYPHARTCVGVACLPLGADVEFECIAEVVPAQAESN</sequence>
<dbReference type="SUPFAM" id="SSF55298">
    <property type="entry name" value="YjgF-like"/>
    <property type="match status" value="1"/>
</dbReference>
<name>A0A8K0UU04_9AGAR</name>
<comment type="caution">
    <text evidence="2">The sequence shown here is derived from an EMBL/GenBank/DDBJ whole genome shotgun (WGS) entry which is preliminary data.</text>
</comment>
<dbReference type="CDD" id="cd00448">
    <property type="entry name" value="YjgF_YER057c_UK114_family"/>
    <property type="match status" value="1"/>
</dbReference>
<comment type="similarity">
    <text evidence="1">Belongs to the RutC family.</text>
</comment>
<dbReference type="EMBL" id="JAEVFJ010000005">
    <property type="protein sequence ID" value="KAH8104588.1"/>
    <property type="molecule type" value="Genomic_DNA"/>
</dbReference>
<dbReference type="InterPro" id="IPR006175">
    <property type="entry name" value="YjgF/YER057c/UK114"/>
</dbReference>
<gene>
    <name evidence="2" type="ORF">BXZ70DRAFT_921569</name>
</gene>
<keyword evidence="3" id="KW-1185">Reference proteome</keyword>
<protein>
    <submittedName>
        <fullName evidence="2">YjgF-like protein</fullName>
    </submittedName>
</protein>
<dbReference type="FunFam" id="3.30.1330.40:FF:000001">
    <property type="entry name" value="L-PSP family endoribonuclease"/>
    <property type="match status" value="1"/>
</dbReference>
<proteinExistence type="inferred from homology"/>
<organism evidence="2 3">
    <name type="scientific">Cristinia sonorae</name>
    <dbReference type="NCBI Taxonomy" id="1940300"/>
    <lineage>
        <taxon>Eukaryota</taxon>
        <taxon>Fungi</taxon>
        <taxon>Dikarya</taxon>
        <taxon>Basidiomycota</taxon>
        <taxon>Agaricomycotina</taxon>
        <taxon>Agaricomycetes</taxon>
        <taxon>Agaricomycetidae</taxon>
        <taxon>Agaricales</taxon>
        <taxon>Pleurotineae</taxon>
        <taxon>Stephanosporaceae</taxon>
        <taxon>Cristinia</taxon>
    </lineage>
</organism>
<dbReference type="Proteomes" id="UP000813824">
    <property type="component" value="Unassembled WGS sequence"/>
</dbReference>
<dbReference type="Gene3D" id="3.30.1330.40">
    <property type="entry name" value="RutC-like"/>
    <property type="match status" value="1"/>
</dbReference>
<evidence type="ECO:0000313" key="2">
    <source>
        <dbReference type="EMBL" id="KAH8104588.1"/>
    </source>
</evidence>
<dbReference type="GO" id="GO:0019239">
    <property type="term" value="F:deaminase activity"/>
    <property type="evidence" value="ECO:0007669"/>
    <property type="project" value="TreeGrafter"/>
</dbReference>
<dbReference type="GO" id="GO:0005739">
    <property type="term" value="C:mitochondrion"/>
    <property type="evidence" value="ECO:0007669"/>
    <property type="project" value="TreeGrafter"/>
</dbReference>